<evidence type="ECO:0000313" key="3">
    <source>
        <dbReference type="Proteomes" id="UP001422759"/>
    </source>
</evidence>
<evidence type="ECO:0000256" key="1">
    <source>
        <dbReference type="SAM" id="MobiDB-lite"/>
    </source>
</evidence>
<gene>
    <name evidence="2" type="ORF">GCM10009760_42120</name>
</gene>
<organism evidence="2 3">
    <name type="scientific">Kitasatospora kazusensis</name>
    <dbReference type="NCBI Taxonomy" id="407974"/>
    <lineage>
        <taxon>Bacteria</taxon>
        <taxon>Bacillati</taxon>
        <taxon>Actinomycetota</taxon>
        <taxon>Actinomycetes</taxon>
        <taxon>Kitasatosporales</taxon>
        <taxon>Streptomycetaceae</taxon>
        <taxon>Kitasatospora</taxon>
    </lineage>
</organism>
<name>A0ABP5LPT6_9ACTN</name>
<evidence type="ECO:0008006" key="4">
    <source>
        <dbReference type="Google" id="ProtNLM"/>
    </source>
</evidence>
<dbReference type="EMBL" id="BAAANT010000026">
    <property type="protein sequence ID" value="GAA2149238.1"/>
    <property type="molecule type" value="Genomic_DNA"/>
</dbReference>
<dbReference type="RefSeq" id="WP_425555597.1">
    <property type="nucleotide sequence ID" value="NZ_BAAANT010000026.1"/>
</dbReference>
<proteinExistence type="predicted"/>
<protein>
    <recommendedName>
        <fullName evidence="4">ANTAR domain-containing protein</fullName>
    </recommendedName>
</protein>
<sequence length="115" mass="12711">MHRDLEPPYAGREPAPTEGTAGPTESRIDDRPDDDTSPTEEPDESEVAARYALVAERLKQAHARVHALNVPAEAKTALTRQLLIVTETAKRDLPEAARRLSCFVRDLDEGHPPVH</sequence>
<comment type="caution">
    <text evidence="2">The sequence shown here is derived from an EMBL/GenBank/DDBJ whole genome shotgun (WGS) entry which is preliminary data.</text>
</comment>
<feature type="region of interest" description="Disordered" evidence="1">
    <location>
        <begin position="1"/>
        <end position="47"/>
    </location>
</feature>
<dbReference type="Proteomes" id="UP001422759">
    <property type="component" value="Unassembled WGS sequence"/>
</dbReference>
<evidence type="ECO:0000313" key="2">
    <source>
        <dbReference type="EMBL" id="GAA2149238.1"/>
    </source>
</evidence>
<accession>A0ABP5LPT6</accession>
<reference evidence="3" key="1">
    <citation type="journal article" date="2019" name="Int. J. Syst. Evol. Microbiol.">
        <title>The Global Catalogue of Microorganisms (GCM) 10K type strain sequencing project: providing services to taxonomists for standard genome sequencing and annotation.</title>
        <authorList>
            <consortium name="The Broad Institute Genomics Platform"/>
            <consortium name="The Broad Institute Genome Sequencing Center for Infectious Disease"/>
            <person name="Wu L."/>
            <person name="Ma J."/>
        </authorList>
    </citation>
    <scope>NUCLEOTIDE SEQUENCE [LARGE SCALE GENOMIC DNA]</scope>
    <source>
        <strain evidence="3">JCM 14560</strain>
    </source>
</reference>
<feature type="compositionally biased region" description="Acidic residues" evidence="1">
    <location>
        <begin position="31"/>
        <end position="46"/>
    </location>
</feature>
<keyword evidence="3" id="KW-1185">Reference proteome</keyword>